<organism evidence="1 2">
    <name type="scientific">Thermotalea metallivorans</name>
    <dbReference type="NCBI Taxonomy" id="520762"/>
    <lineage>
        <taxon>Bacteria</taxon>
        <taxon>Bacillati</taxon>
        <taxon>Bacillota</taxon>
        <taxon>Clostridia</taxon>
        <taxon>Peptostreptococcales</taxon>
        <taxon>Thermotaleaceae</taxon>
        <taxon>Thermotalea</taxon>
    </lineage>
</organism>
<sequence>MQYKVDEIKRITNEIEKSINNGNKIYLEKLLDEMICVCEKMRSDIQAKKNSFHGAKLEIINEIRFLYKPVLKKNYYEGTYLEEFSKKRTEDLKEAKALDTHNRFWQTYEIMRGNVFGSIPLELITKDGARRLMGYGWDEVMVRVLEVYERQCSVKELVEYCELNFNNFLIVKEKSTNAEMILHYQI</sequence>
<comment type="caution">
    <text evidence="1">The sequence shown here is derived from an EMBL/GenBank/DDBJ whole genome shotgun (WGS) entry which is preliminary data.</text>
</comment>
<name>A0A140KZ66_9FIRM</name>
<protein>
    <submittedName>
        <fullName evidence="1">Uncharacterized protein</fullName>
    </submittedName>
</protein>
<dbReference type="EMBL" id="LOEE01000107">
    <property type="protein sequence ID" value="KXG73591.1"/>
    <property type="molecule type" value="Genomic_DNA"/>
</dbReference>
<dbReference type="Proteomes" id="UP000070456">
    <property type="component" value="Unassembled WGS sequence"/>
</dbReference>
<accession>A0A140KZ66</accession>
<dbReference type="OrthoDB" id="1954697at2"/>
<reference evidence="1 2" key="1">
    <citation type="submission" date="2015-12" db="EMBL/GenBank/DDBJ databases">
        <title>Draft genome sequence of the thermoanaerobe Thermotalea metallivorans, an isolate from the runoff channel of the Great Artesian Basin, Australia.</title>
        <authorList>
            <person name="Patel B.K."/>
        </authorList>
    </citation>
    <scope>NUCLEOTIDE SEQUENCE [LARGE SCALE GENOMIC DNA]</scope>
    <source>
        <strain evidence="1 2">B2-1</strain>
    </source>
</reference>
<dbReference type="STRING" id="520762.AN619_30770"/>
<evidence type="ECO:0000313" key="1">
    <source>
        <dbReference type="EMBL" id="KXG73591.1"/>
    </source>
</evidence>
<proteinExistence type="predicted"/>
<gene>
    <name evidence="1" type="ORF">AN619_30770</name>
</gene>
<dbReference type="RefSeq" id="WP_068558136.1">
    <property type="nucleotide sequence ID" value="NZ_LOEE01000107.1"/>
</dbReference>
<dbReference type="AlphaFoldDB" id="A0A140KZ66"/>
<evidence type="ECO:0000313" key="2">
    <source>
        <dbReference type="Proteomes" id="UP000070456"/>
    </source>
</evidence>
<keyword evidence="2" id="KW-1185">Reference proteome</keyword>